<evidence type="ECO:0000256" key="9">
    <source>
        <dbReference type="ARBA" id="ARBA00023136"/>
    </source>
</evidence>
<evidence type="ECO:0000256" key="2">
    <source>
        <dbReference type="ARBA" id="ARBA00009140"/>
    </source>
</evidence>
<keyword evidence="7 10" id="KW-0812">Transmembrane</keyword>
<evidence type="ECO:0000256" key="4">
    <source>
        <dbReference type="ARBA" id="ARBA00022603"/>
    </source>
</evidence>
<protein>
    <recommendedName>
        <fullName evidence="3 10">Protein-S-isoprenylcysteine O-methyltransferase</fullName>
        <ecNumber evidence="3 10">2.1.1.100</ecNumber>
    </recommendedName>
</protein>
<dbReference type="GO" id="GO:0032259">
    <property type="term" value="P:methylation"/>
    <property type="evidence" value="ECO:0007669"/>
    <property type="project" value="UniProtKB-KW"/>
</dbReference>
<evidence type="ECO:0000313" key="12">
    <source>
        <dbReference type="Proteomes" id="UP000256964"/>
    </source>
</evidence>
<dbReference type="EMBL" id="KZ857382">
    <property type="protein sequence ID" value="RDX55549.1"/>
    <property type="molecule type" value="Genomic_DNA"/>
</dbReference>
<proteinExistence type="inferred from homology"/>
<comment type="similarity">
    <text evidence="2 10">Belongs to the class VI-like SAM-binding methyltransferase superfamily. Isoprenylcysteine carboxyl methyltransferase family.</text>
</comment>
<dbReference type="GO" id="GO:0005789">
    <property type="term" value="C:endoplasmic reticulum membrane"/>
    <property type="evidence" value="ECO:0007669"/>
    <property type="project" value="UniProtKB-SubCell"/>
</dbReference>
<evidence type="ECO:0000256" key="10">
    <source>
        <dbReference type="RuleBase" id="RU362022"/>
    </source>
</evidence>
<feature type="transmembrane region" description="Helical" evidence="10">
    <location>
        <begin position="50"/>
        <end position="70"/>
    </location>
</feature>
<dbReference type="InterPro" id="IPR025770">
    <property type="entry name" value="PPMT_MeTrfase"/>
</dbReference>
<feature type="transmembrane region" description="Helical" evidence="10">
    <location>
        <begin position="148"/>
        <end position="165"/>
    </location>
</feature>
<evidence type="ECO:0000313" key="11">
    <source>
        <dbReference type="EMBL" id="RDX55549.1"/>
    </source>
</evidence>
<evidence type="ECO:0000256" key="6">
    <source>
        <dbReference type="ARBA" id="ARBA00022691"/>
    </source>
</evidence>
<keyword evidence="8 10" id="KW-1133">Transmembrane helix</keyword>
<keyword evidence="10" id="KW-0256">Endoplasmic reticulum</keyword>
<evidence type="ECO:0000256" key="1">
    <source>
        <dbReference type="ARBA" id="ARBA00004141"/>
    </source>
</evidence>
<keyword evidence="12" id="KW-1185">Reference proteome</keyword>
<dbReference type="PANTHER" id="PTHR12714">
    <property type="entry name" value="PROTEIN-S ISOPRENYLCYSTEINE O-METHYLTRANSFERASE"/>
    <property type="match status" value="1"/>
</dbReference>
<sequence>MSASTEEEVDGFEQRLRQRMATDAIQSHPLNTVPKDASHLPRGVIPNTPLSVATISFLLGSLFSFGVLLFVTNGFGLYWWSTYQLGYFLAAWSAFHWGEFAVAAGWNRDKCSVDSFLLENGALYHIAHSVALFEYLVTLYVKPEYKQYPYVTLIGIVLSLVGQSLRSAAMIHAGSNFSHIMASRKAEGHVLVTSGIYSYLRHPSYTGFFYWALGTQLVLQNPLSFVLYLCILWRFFYGRIRAEEAYLIRFFGDDYRKYRQSVGTKIPFIP</sequence>
<dbReference type="Gene3D" id="1.20.120.1630">
    <property type="match status" value="1"/>
</dbReference>
<comment type="catalytic activity">
    <reaction evidence="10">
        <text>[protein]-C-terminal S-[(2E,6E)-farnesyl]-L-cysteine + S-adenosyl-L-methionine = [protein]-C-terminal S-[(2E,6E)-farnesyl]-L-cysteine methyl ester + S-adenosyl-L-homocysteine</text>
        <dbReference type="Rhea" id="RHEA:21672"/>
        <dbReference type="Rhea" id="RHEA-COMP:12125"/>
        <dbReference type="Rhea" id="RHEA-COMP:12126"/>
        <dbReference type="ChEBI" id="CHEBI:57856"/>
        <dbReference type="ChEBI" id="CHEBI:59789"/>
        <dbReference type="ChEBI" id="CHEBI:90510"/>
        <dbReference type="ChEBI" id="CHEBI:90511"/>
        <dbReference type="EC" id="2.1.1.100"/>
    </reaction>
</comment>
<reference evidence="11 12" key="1">
    <citation type="journal article" date="2018" name="Biotechnol. Biofuels">
        <title>Integrative visual omics of the white-rot fungus Polyporus brumalis exposes the biotechnological potential of its oxidative enzymes for delignifying raw plant biomass.</title>
        <authorList>
            <person name="Miyauchi S."/>
            <person name="Rancon A."/>
            <person name="Drula E."/>
            <person name="Hage H."/>
            <person name="Chaduli D."/>
            <person name="Favel A."/>
            <person name="Grisel S."/>
            <person name="Henrissat B."/>
            <person name="Herpoel-Gimbert I."/>
            <person name="Ruiz-Duenas F.J."/>
            <person name="Chevret D."/>
            <person name="Hainaut M."/>
            <person name="Lin J."/>
            <person name="Wang M."/>
            <person name="Pangilinan J."/>
            <person name="Lipzen A."/>
            <person name="Lesage-Meessen L."/>
            <person name="Navarro D."/>
            <person name="Riley R."/>
            <person name="Grigoriev I.V."/>
            <person name="Zhou S."/>
            <person name="Raouche S."/>
            <person name="Rosso M.N."/>
        </authorList>
    </citation>
    <scope>NUCLEOTIDE SEQUENCE [LARGE SCALE GENOMIC DNA]</scope>
    <source>
        <strain evidence="11 12">BRFM 1820</strain>
    </source>
</reference>
<organism evidence="11 12">
    <name type="scientific">Lentinus brumalis</name>
    <dbReference type="NCBI Taxonomy" id="2498619"/>
    <lineage>
        <taxon>Eukaryota</taxon>
        <taxon>Fungi</taxon>
        <taxon>Dikarya</taxon>
        <taxon>Basidiomycota</taxon>
        <taxon>Agaricomycotina</taxon>
        <taxon>Agaricomycetes</taxon>
        <taxon>Polyporales</taxon>
        <taxon>Polyporaceae</taxon>
        <taxon>Lentinus</taxon>
    </lineage>
</organism>
<name>A0A371DSN0_9APHY</name>
<dbReference type="PROSITE" id="PS51564">
    <property type="entry name" value="SAM_ICMT"/>
    <property type="match status" value="1"/>
</dbReference>
<dbReference type="AlphaFoldDB" id="A0A371DSN0"/>
<dbReference type="EC" id="2.1.1.100" evidence="3 10"/>
<dbReference type="PANTHER" id="PTHR12714:SF9">
    <property type="entry name" value="PROTEIN-S-ISOPRENYLCYSTEINE O-METHYLTRANSFERASE"/>
    <property type="match status" value="1"/>
</dbReference>
<evidence type="ECO:0000256" key="5">
    <source>
        <dbReference type="ARBA" id="ARBA00022679"/>
    </source>
</evidence>
<comment type="subcellular location">
    <subcellularLocation>
        <location evidence="10">Endoplasmic reticulum membrane</location>
        <topology evidence="10">Multi-pass membrane protein</topology>
    </subcellularLocation>
    <subcellularLocation>
        <location evidence="1">Membrane</location>
        <topology evidence="1">Multi-pass membrane protein</topology>
    </subcellularLocation>
</comment>
<gene>
    <name evidence="11" type="ORF">OH76DRAFT_749596</name>
</gene>
<feature type="transmembrane region" description="Helical" evidence="10">
    <location>
        <begin position="122"/>
        <end position="141"/>
    </location>
</feature>
<evidence type="ECO:0000256" key="3">
    <source>
        <dbReference type="ARBA" id="ARBA00012151"/>
    </source>
</evidence>
<accession>A0A371DSN0</accession>
<evidence type="ECO:0000256" key="8">
    <source>
        <dbReference type="ARBA" id="ARBA00022989"/>
    </source>
</evidence>
<dbReference type="InterPro" id="IPR007269">
    <property type="entry name" value="ICMT_MeTrfase"/>
</dbReference>
<dbReference type="GO" id="GO:0004671">
    <property type="term" value="F:protein C-terminal S-isoprenylcysteine carboxyl O-methyltransferase activity"/>
    <property type="evidence" value="ECO:0007669"/>
    <property type="project" value="UniProtKB-EC"/>
</dbReference>
<dbReference type="Proteomes" id="UP000256964">
    <property type="component" value="Unassembled WGS sequence"/>
</dbReference>
<dbReference type="OrthoDB" id="422086at2759"/>
<keyword evidence="9 10" id="KW-0472">Membrane</keyword>
<feature type="transmembrane region" description="Helical" evidence="10">
    <location>
        <begin position="208"/>
        <end position="231"/>
    </location>
</feature>
<evidence type="ECO:0000256" key="7">
    <source>
        <dbReference type="ARBA" id="ARBA00022692"/>
    </source>
</evidence>
<keyword evidence="5" id="KW-0808">Transferase</keyword>
<dbReference type="STRING" id="139420.A0A371DSN0"/>
<keyword evidence="4 10" id="KW-0489">Methyltransferase</keyword>
<keyword evidence="6 10" id="KW-0949">S-adenosyl-L-methionine</keyword>
<dbReference type="Pfam" id="PF04140">
    <property type="entry name" value="ICMT"/>
    <property type="match status" value="1"/>
</dbReference>